<dbReference type="GO" id="GO:0005886">
    <property type="term" value="C:plasma membrane"/>
    <property type="evidence" value="ECO:0007669"/>
    <property type="project" value="TreeGrafter"/>
</dbReference>
<feature type="region of interest" description="Disordered" evidence="2">
    <location>
        <begin position="243"/>
        <end position="293"/>
    </location>
</feature>
<evidence type="ECO:0000259" key="5">
    <source>
        <dbReference type="PROSITE" id="PS50106"/>
    </source>
</evidence>
<feature type="region of interest" description="Disordered" evidence="2">
    <location>
        <begin position="346"/>
        <end position="371"/>
    </location>
</feature>
<feature type="transmembrane region" description="Helical" evidence="3">
    <location>
        <begin position="6"/>
        <end position="24"/>
    </location>
</feature>
<dbReference type="InterPro" id="IPR036028">
    <property type="entry name" value="SH3-like_dom_sf"/>
</dbReference>
<dbReference type="PROSITE" id="PS50106">
    <property type="entry name" value="PDZ"/>
    <property type="match status" value="2"/>
</dbReference>
<feature type="coiled-coil region" evidence="1">
    <location>
        <begin position="666"/>
        <end position="792"/>
    </location>
</feature>
<dbReference type="Gene3D" id="3.40.50.300">
    <property type="entry name" value="P-loop containing nucleotide triphosphate hydrolases"/>
    <property type="match status" value="1"/>
</dbReference>
<evidence type="ECO:0000256" key="2">
    <source>
        <dbReference type="SAM" id="MobiDB-lite"/>
    </source>
</evidence>
<sequence>MISTLFSYILHFFTVTYFFFYYLVKGKKEWKEGDENPCEKSPPSCCLHSGTRKTYDEANEQAKPSTTSDTYSPKAKSWFEHVKAIPRRAWHWLRNHTPSVKRTSSTVWNGVKTGSKTVWTGVKRFFSWLFAKPTGSKSIDETAPLTTASTFRPIDQSDIYDGQFEESQAAVLDTASPKPFVKQHSEEDLYEFDQETQQQIIAQEEPPLPTVPPTPPTPPVRASVPKSGIAVLPPNLLLDGHLKESEQYSPPPPPIPETPRTIGSERERAASSFSYRSLQENGQEGTHWTTTTTKRDIVSRIPRPNGEDAQFIFRSYRPKQYVDSESSFMMGRSVYKPMEEAERMRTEINRRSESRSSRMNTPVEPIDSRISTPSFAGTSYYRRDYEETPSAIPTPTANLRLRSRTVEPSAGPSVRELSDRWPPRSNATGPLAVKDNFVEFAPETTVTSCKRVIERKVEDKWIDRDESGNVMQEWGSKSWTGQLDQIQRNGPRTISESKWMHVDPQGRTSFHNVNRQCDGQSVIEQFIITNNENRGVTESMTIDYAKKKLDCTESAATPTADNVKECGSELERLQLACTYLEKANDDLRSNLNEINHRFVSTEPPEDHCQHQHNLTSFFIEHKQPSAAPSNDDMEFEVDHELAFKIRSMMQEHEVLNQNNIILHDQVEKCRTELNRALTSKMQLEEELRRMKLQHENFLRDYEETMHERSTVLEENNRLHEEKESLKAEVKQLNQTMASLISVKAQKAEAQARYGSRSEAELHDEVQKLRSLCDHLERQKEAANAKLRVAEEGFMNIEKWQYLTISIHFPNPNKNLGLVLGGGRDDEILGSSTPIYVHSISAESTFGGQLQRLDHVVVVNDINVSMMDQRSVIEILANSQHLKMASARRCPLVYVEFENGVYISRVNEASDCVLRPGTRVVHVNHLPVYDSHQVERLIQKLDGPLTIGLLRRRVKKDDEQQSTAPETPHVGRPKHKFLNKEAEPLHIHCPFRLLVPANQCFPPNRRRIGSSDHFSGQPFATLSYGSRTCSTDGTTDSITNEMTHSPHGETRTVYLSNESGKIGLELEDSMGGVVVTNVWGDAEGKVNIGEQLIDICGINMRSATKMSAQRIMAFLSENNNPITLVVRQSKERPRRVSVLRKSLELCGGNVIGILIKNSIGPLRPGDRILQLDDLNTRSCTLEEAVSTLDRNRETMVSLLVQHDYERYVRLQNGTEGDGFYVRVNINRAGGSADELDLRIGDILFVDNTLFMGAKGRWRAWRIDQEGRQRQCGIIPSEVVIEDMIKRFRQNAKKWQLPEATPIYEHIERVAPSKKRPLILFGALVDPFLQRLLDEYPTQFAQCVPEFRVLSTSAADVSKNSSEYVEIRRRDKLFEVITYSNLHDIMNHNLHCVMEISPQAVARLHAMRIYPILIRIKFKTVKQMKELSEDIGERIANKQGKERFDKAKEVDNDLEQLKLGVNNVIVSSQANYRNALRHICVQIVSIVEHEQKRTVWVPKGRRIPI</sequence>
<feature type="compositionally biased region" description="Pro residues" evidence="2">
    <location>
        <begin position="206"/>
        <end position="219"/>
    </location>
</feature>
<accession>A0AA39H6H0</accession>
<organism evidence="6 7">
    <name type="scientific">Steinernema hermaphroditum</name>
    <dbReference type="NCBI Taxonomy" id="289476"/>
    <lineage>
        <taxon>Eukaryota</taxon>
        <taxon>Metazoa</taxon>
        <taxon>Ecdysozoa</taxon>
        <taxon>Nematoda</taxon>
        <taxon>Chromadorea</taxon>
        <taxon>Rhabditida</taxon>
        <taxon>Tylenchina</taxon>
        <taxon>Panagrolaimomorpha</taxon>
        <taxon>Strongyloidoidea</taxon>
        <taxon>Steinernematidae</taxon>
        <taxon>Steinernema</taxon>
    </lineage>
</organism>
<feature type="region of interest" description="Disordered" evidence="2">
    <location>
        <begin position="386"/>
        <end position="428"/>
    </location>
</feature>
<keyword evidence="3" id="KW-1133">Transmembrane helix</keyword>
<feature type="region of interest" description="Disordered" evidence="2">
    <location>
        <begin position="951"/>
        <end position="974"/>
    </location>
</feature>
<dbReference type="CDD" id="cd11860">
    <property type="entry name" value="SH3_DLG5"/>
    <property type="match status" value="1"/>
</dbReference>
<keyword evidence="1" id="KW-0175">Coiled coil</keyword>
<dbReference type="CDD" id="cd00136">
    <property type="entry name" value="PDZ_canonical"/>
    <property type="match status" value="1"/>
</dbReference>
<dbReference type="InterPro" id="IPR001478">
    <property type="entry name" value="PDZ"/>
</dbReference>
<evidence type="ECO:0000256" key="1">
    <source>
        <dbReference type="SAM" id="Coils"/>
    </source>
</evidence>
<keyword evidence="3" id="KW-0812">Transmembrane</keyword>
<feature type="region of interest" description="Disordered" evidence="2">
    <location>
        <begin position="204"/>
        <end position="226"/>
    </location>
</feature>
<protein>
    <recommendedName>
        <fullName evidence="8">PDZ domain-containing protein</fullName>
    </recommendedName>
</protein>
<dbReference type="InterPro" id="IPR008145">
    <property type="entry name" value="GK/Ca_channel_bsu"/>
</dbReference>
<feature type="compositionally biased region" description="Basic and acidic residues" evidence="2">
    <location>
        <begin position="346"/>
        <end position="356"/>
    </location>
</feature>
<dbReference type="PROSITE" id="PS50052">
    <property type="entry name" value="GUANYLATE_KINASE_2"/>
    <property type="match status" value="1"/>
</dbReference>
<dbReference type="InterPro" id="IPR036034">
    <property type="entry name" value="PDZ_sf"/>
</dbReference>
<reference evidence="6" key="1">
    <citation type="submission" date="2023-06" db="EMBL/GenBank/DDBJ databases">
        <title>Genomic analysis of the entomopathogenic nematode Steinernema hermaphroditum.</title>
        <authorList>
            <person name="Schwarz E.M."/>
            <person name="Heppert J.K."/>
            <person name="Baniya A."/>
            <person name="Schwartz H.T."/>
            <person name="Tan C.-H."/>
            <person name="Antoshechkin I."/>
            <person name="Sternberg P.W."/>
            <person name="Goodrich-Blair H."/>
            <person name="Dillman A.R."/>
        </authorList>
    </citation>
    <scope>NUCLEOTIDE SEQUENCE</scope>
    <source>
        <strain evidence="6">PS9179</strain>
        <tissue evidence="6">Whole animal</tissue>
    </source>
</reference>
<dbReference type="InterPro" id="IPR027417">
    <property type="entry name" value="P-loop_NTPase"/>
</dbReference>
<keyword evidence="7" id="KW-1185">Reference proteome</keyword>
<dbReference type="SUPFAM" id="SSF50156">
    <property type="entry name" value="PDZ domain-like"/>
    <property type="match status" value="4"/>
</dbReference>
<comment type="caution">
    <text evidence="6">The sequence shown here is derived from an EMBL/GenBank/DDBJ whole genome shotgun (WGS) entry which is preliminary data.</text>
</comment>
<keyword evidence="3" id="KW-0472">Membrane</keyword>
<feature type="region of interest" description="Disordered" evidence="2">
    <location>
        <begin position="1024"/>
        <end position="1049"/>
    </location>
</feature>
<gene>
    <name evidence="6" type="ORF">QR680_003318</name>
</gene>
<dbReference type="EMBL" id="JAUCMV010000005">
    <property type="protein sequence ID" value="KAK0400035.1"/>
    <property type="molecule type" value="Genomic_DNA"/>
</dbReference>
<dbReference type="InterPro" id="IPR053004">
    <property type="entry name" value="MAGUK_Signaling_Regulators"/>
</dbReference>
<dbReference type="Gene3D" id="2.30.42.10">
    <property type="match status" value="3"/>
</dbReference>
<evidence type="ECO:0000313" key="6">
    <source>
        <dbReference type="EMBL" id="KAK0400035.1"/>
    </source>
</evidence>
<feature type="domain" description="Guanylate kinase-like" evidence="4">
    <location>
        <begin position="1313"/>
        <end position="1486"/>
    </location>
</feature>
<dbReference type="PANTHER" id="PTHR46360:SF1">
    <property type="entry name" value="DISKS LARGE HOMOLOG 5"/>
    <property type="match status" value="1"/>
</dbReference>
<feature type="compositionally biased region" description="Polar residues" evidence="2">
    <location>
        <begin position="1024"/>
        <end position="1042"/>
    </location>
</feature>
<dbReference type="InterPro" id="IPR008144">
    <property type="entry name" value="Guanylate_kin-like_dom"/>
</dbReference>
<dbReference type="PANTHER" id="PTHR46360">
    <property type="entry name" value="DISKS LARGE HOMOLOG 5"/>
    <property type="match status" value="1"/>
</dbReference>
<evidence type="ECO:0000313" key="7">
    <source>
        <dbReference type="Proteomes" id="UP001175271"/>
    </source>
</evidence>
<evidence type="ECO:0000256" key="3">
    <source>
        <dbReference type="SAM" id="Phobius"/>
    </source>
</evidence>
<dbReference type="SUPFAM" id="SSF52540">
    <property type="entry name" value="P-loop containing nucleoside triphosphate hydrolases"/>
    <property type="match status" value="1"/>
</dbReference>
<name>A0AA39H6H0_9BILA</name>
<proteinExistence type="predicted"/>
<feature type="domain" description="PDZ" evidence="5">
    <location>
        <begin position="803"/>
        <end position="878"/>
    </location>
</feature>
<feature type="domain" description="PDZ" evidence="5">
    <location>
        <begin position="1051"/>
        <end position="1129"/>
    </location>
</feature>
<evidence type="ECO:0008006" key="8">
    <source>
        <dbReference type="Google" id="ProtNLM"/>
    </source>
</evidence>
<dbReference type="Gene3D" id="2.30.30.40">
    <property type="entry name" value="SH3 Domains"/>
    <property type="match status" value="1"/>
</dbReference>
<dbReference type="SUPFAM" id="SSF50044">
    <property type="entry name" value="SH3-domain"/>
    <property type="match status" value="1"/>
</dbReference>
<evidence type="ECO:0000259" key="4">
    <source>
        <dbReference type="PROSITE" id="PS50052"/>
    </source>
</evidence>
<dbReference type="InterPro" id="IPR035537">
    <property type="entry name" value="DLG5_SH3"/>
</dbReference>
<dbReference type="Proteomes" id="UP001175271">
    <property type="component" value="Unassembled WGS sequence"/>
</dbReference>
<dbReference type="SMART" id="SM00072">
    <property type="entry name" value="GuKc"/>
    <property type="match status" value="1"/>
</dbReference>
<dbReference type="GO" id="GO:0035331">
    <property type="term" value="P:negative regulation of hippo signaling"/>
    <property type="evidence" value="ECO:0007669"/>
    <property type="project" value="TreeGrafter"/>
</dbReference>
<feature type="compositionally biased region" description="Polar residues" evidence="2">
    <location>
        <begin position="271"/>
        <end position="288"/>
    </location>
</feature>
<dbReference type="SMART" id="SM00228">
    <property type="entry name" value="PDZ"/>
    <property type="match status" value="4"/>
</dbReference>